<name>A0A9W5U110_9BACI</name>
<sequence length="338" mass="38421">MKKMFSIWLLIVFGLILLLTACGEKSQEDVLKKLEDKVDSMNGYKAKAEMKMNTGQDSQKYKIDIWHKKKEYYRVSLKNDQDEKGSQIILKNKDGVFVLTPALNKSFKFQTNWPDNSSQPYLFQSLVHDIKQDKDAEFKVSDSHYIFQTKTNYQSNNNLPYQEIYFDKKTYSPVLVKVLDKDKNALVEVNFSKFDMKPSFKDDDFAMEKNMTSGHAEASAAKNENADPLTVVFPLYMAGAELAEQKEVETDNGKRVIMTYTGEKNFTLIEEKKDAVSTLSSPQEVKGDIVNLGHSIGALSENAIEWSSNGVNFYLASEDLTKEELIEIAKSVQGKAVK</sequence>
<dbReference type="PROSITE" id="PS51257">
    <property type="entry name" value="PROKAR_LIPOPROTEIN"/>
    <property type="match status" value="1"/>
</dbReference>
<dbReference type="EMBL" id="BMJD01000040">
    <property type="protein sequence ID" value="GGB55551.1"/>
    <property type="molecule type" value="Genomic_DNA"/>
</dbReference>
<proteinExistence type="predicted"/>
<dbReference type="RefSeq" id="WP_088051041.1">
    <property type="nucleotide sequence ID" value="NZ_BMJD01000040.1"/>
</dbReference>
<gene>
    <name evidence="1" type="primary">ydcC</name>
    <name evidence="1" type="ORF">GCM10011409_36470</name>
</gene>
<dbReference type="PANTHER" id="PTHR37507">
    <property type="entry name" value="SPORULATION PROTEIN YDCC"/>
    <property type="match status" value="1"/>
</dbReference>
<evidence type="ECO:0000313" key="1">
    <source>
        <dbReference type="EMBL" id="GGB55551.1"/>
    </source>
</evidence>
<dbReference type="InterPro" id="IPR029046">
    <property type="entry name" value="LolA/LolB/LppX"/>
</dbReference>
<keyword evidence="2" id="KW-1185">Reference proteome</keyword>
<dbReference type="PANTHER" id="PTHR37507:SF2">
    <property type="entry name" value="SPORULATION PROTEIN YDCC"/>
    <property type="match status" value="1"/>
</dbReference>
<evidence type="ECO:0000313" key="2">
    <source>
        <dbReference type="Proteomes" id="UP000621492"/>
    </source>
</evidence>
<organism evidence="1 2">
    <name type="scientific">Lentibacillus populi</name>
    <dbReference type="NCBI Taxonomy" id="1827502"/>
    <lineage>
        <taxon>Bacteria</taxon>
        <taxon>Bacillati</taxon>
        <taxon>Bacillota</taxon>
        <taxon>Bacilli</taxon>
        <taxon>Bacillales</taxon>
        <taxon>Bacillaceae</taxon>
        <taxon>Lentibacillus</taxon>
    </lineage>
</organism>
<dbReference type="Proteomes" id="UP000621492">
    <property type="component" value="Unassembled WGS sequence"/>
</dbReference>
<reference evidence="1" key="1">
    <citation type="journal article" date="2014" name="Int. J. Syst. Evol. Microbiol.">
        <title>Complete genome sequence of Corynebacterium casei LMG S-19264T (=DSM 44701T), isolated from a smear-ripened cheese.</title>
        <authorList>
            <consortium name="US DOE Joint Genome Institute (JGI-PGF)"/>
            <person name="Walter F."/>
            <person name="Albersmeier A."/>
            <person name="Kalinowski J."/>
            <person name="Ruckert C."/>
        </authorList>
    </citation>
    <scope>NUCLEOTIDE SEQUENCE</scope>
    <source>
        <strain evidence="1">CGMCC 1.15454</strain>
    </source>
</reference>
<dbReference type="InterPro" id="IPR052944">
    <property type="entry name" value="Sporulation_related"/>
</dbReference>
<comment type="caution">
    <text evidence="1">The sequence shown here is derived from an EMBL/GenBank/DDBJ whole genome shotgun (WGS) entry which is preliminary data.</text>
</comment>
<accession>A0A9W5U110</accession>
<dbReference type="Gene3D" id="2.50.20.10">
    <property type="entry name" value="Lipoprotein localisation LolA/LolB/LppX"/>
    <property type="match status" value="1"/>
</dbReference>
<dbReference type="SUPFAM" id="SSF89392">
    <property type="entry name" value="Prokaryotic lipoproteins and lipoprotein localization factors"/>
    <property type="match status" value="1"/>
</dbReference>
<protein>
    <submittedName>
        <fullName evidence="1">Sporulation protein YdcC</fullName>
    </submittedName>
</protein>
<reference evidence="1" key="2">
    <citation type="submission" date="2020-09" db="EMBL/GenBank/DDBJ databases">
        <authorList>
            <person name="Sun Q."/>
            <person name="Zhou Y."/>
        </authorList>
    </citation>
    <scope>NUCLEOTIDE SEQUENCE</scope>
    <source>
        <strain evidence="1">CGMCC 1.15454</strain>
    </source>
</reference>
<dbReference type="AlphaFoldDB" id="A0A9W5U110"/>